<dbReference type="SUPFAM" id="SSF55073">
    <property type="entry name" value="Nucleotide cyclase"/>
    <property type="match status" value="1"/>
</dbReference>
<dbReference type="InterPro" id="IPR000160">
    <property type="entry name" value="GGDEF_dom"/>
</dbReference>
<dbReference type="GO" id="GO:0005886">
    <property type="term" value="C:plasma membrane"/>
    <property type="evidence" value="ECO:0007669"/>
    <property type="project" value="TreeGrafter"/>
</dbReference>
<protein>
    <recommendedName>
        <fullName evidence="1">diguanylate cyclase</fullName>
        <ecNumber evidence="1">2.7.7.65</ecNumber>
    </recommendedName>
</protein>
<dbReference type="GO" id="GO:1902201">
    <property type="term" value="P:negative regulation of bacterial-type flagellum-dependent cell motility"/>
    <property type="evidence" value="ECO:0007669"/>
    <property type="project" value="TreeGrafter"/>
</dbReference>
<comment type="catalytic activity">
    <reaction evidence="2">
        <text>2 GTP = 3',3'-c-di-GMP + 2 diphosphate</text>
        <dbReference type="Rhea" id="RHEA:24898"/>
        <dbReference type="ChEBI" id="CHEBI:33019"/>
        <dbReference type="ChEBI" id="CHEBI:37565"/>
        <dbReference type="ChEBI" id="CHEBI:58805"/>
        <dbReference type="EC" id="2.7.7.65"/>
    </reaction>
</comment>
<dbReference type="PROSITE" id="PS50887">
    <property type="entry name" value="GGDEF"/>
    <property type="match status" value="1"/>
</dbReference>
<reference evidence="7" key="1">
    <citation type="submission" date="2016-11" db="EMBL/GenBank/DDBJ databases">
        <authorList>
            <person name="Varghese N."/>
            <person name="Submissions S."/>
        </authorList>
    </citation>
    <scope>NUCLEOTIDE SEQUENCE [LARGE SCALE GENOMIC DNA]</scope>
    <source>
        <strain evidence="7">Sac-22</strain>
    </source>
</reference>
<feature type="modified residue" description="4-aspartylphosphate" evidence="3">
    <location>
        <position position="66"/>
    </location>
</feature>
<dbReference type="EMBL" id="FRCX01000002">
    <property type="protein sequence ID" value="SHM67430.1"/>
    <property type="molecule type" value="Genomic_DNA"/>
</dbReference>
<dbReference type="InterPro" id="IPR001789">
    <property type="entry name" value="Sig_transdc_resp-reg_receiver"/>
</dbReference>
<dbReference type="RefSeq" id="WP_072781907.1">
    <property type="nucleotide sequence ID" value="NZ_FRCX01000002.1"/>
</dbReference>
<dbReference type="Proteomes" id="UP000184339">
    <property type="component" value="Unassembled WGS sequence"/>
</dbReference>
<evidence type="ECO:0000259" key="4">
    <source>
        <dbReference type="PROSITE" id="PS50110"/>
    </source>
</evidence>
<evidence type="ECO:0000313" key="6">
    <source>
        <dbReference type="EMBL" id="SHM67430.1"/>
    </source>
</evidence>
<dbReference type="PANTHER" id="PTHR45138">
    <property type="entry name" value="REGULATORY COMPONENTS OF SENSORY TRANSDUCTION SYSTEM"/>
    <property type="match status" value="1"/>
</dbReference>
<dbReference type="Pfam" id="PF00990">
    <property type="entry name" value="GGDEF"/>
    <property type="match status" value="1"/>
</dbReference>
<accession>A0A1M7KPK1</accession>
<dbReference type="InterPro" id="IPR050469">
    <property type="entry name" value="Diguanylate_Cyclase"/>
</dbReference>
<dbReference type="Pfam" id="PF00072">
    <property type="entry name" value="Response_reg"/>
    <property type="match status" value="1"/>
</dbReference>
<dbReference type="GO" id="GO:0000160">
    <property type="term" value="P:phosphorelay signal transduction system"/>
    <property type="evidence" value="ECO:0007669"/>
    <property type="project" value="InterPro"/>
</dbReference>
<dbReference type="SMART" id="SM00448">
    <property type="entry name" value="REC"/>
    <property type="match status" value="1"/>
</dbReference>
<feature type="domain" description="GGDEF" evidence="5">
    <location>
        <begin position="176"/>
        <end position="311"/>
    </location>
</feature>
<dbReference type="SUPFAM" id="SSF52172">
    <property type="entry name" value="CheY-like"/>
    <property type="match status" value="1"/>
</dbReference>
<dbReference type="GO" id="GO:0052621">
    <property type="term" value="F:diguanylate cyclase activity"/>
    <property type="evidence" value="ECO:0007669"/>
    <property type="project" value="UniProtKB-EC"/>
</dbReference>
<dbReference type="InterPro" id="IPR043128">
    <property type="entry name" value="Rev_trsase/Diguanyl_cyclase"/>
</dbReference>
<name>A0A1M7KPK1_9BURK</name>
<feature type="domain" description="Response regulatory" evidence="4">
    <location>
        <begin position="18"/>
        <end position="133"/>
    </location>
</feature>
<dbReference type="CDD" id="cd01949">
    <property type="entry name" value="GGDEF"/>
    <property type="match status" value="1"/>
</dbReference>
<keyword evidence="3" id="KW-0597">Phosphoprotein</keyword>
<evidence type="ECO:0000313" key="7">
    <source>
        <dbReference type="Proteomes" id="UP000184339"/>
    </source>
</evidence>
<dbReference type="InterPro" id="IPR011006">
    <property type="entry name" value="CheY-like_superfamily"/>
</dbReference>
<evidence type="ECO:0000256" key="3">
    <source>
        <dbReference type="PROSITE-ProRule" id="PRU00169"/>
    </source>
</evidence>
<dbReference type="SMART" id="SM00267">
    <property type="entry name" value="GGDEF"/>
    <property type="match status" value="1"/>
</dbReference>
<evidence type="ECO:0000256" key="2">
    <source>
        <dbReference type="ARBA" id="ARBA00034247"/>
    </source>
</evidence>
<dbReference type="PANTHER" id="PTHR45138:SF9">
    <property type="entry name" value="DIGUANYLATE CYCLASE DGCM-RELATED"/>
    <property type="match status" value="1"/>
</dbReference>
<dbReference type="EC" id="2.7.7.65" evidence="1"/>
<dbReference type="NCBIfam" id="TIGR00254">
    <property type="entry name" value="GGDEF"/>
    <property type="match status" value="1"/>
</dbReference>
<dbReference type="Gene3D" id="3.30.70.270">
    <property type="match status" value="1"/>
</dbReference>
<dbReference type="GO" id="GO:0043709">
    <property type="term" value="P:cell adhesion involved in single-species biofilm formation"/>
    <property type="evidence" value="ECO:0007669"/>
    <property type="project" value="TreeGrafter"/>
</dbReference>
<dbReference type="FunFam" id="3.30.70.270:FF:000001">
    <property type="entry name" value="Diguanylate cyclase domain protein"/>
    <property type="match status" value="1"/>
</dbReference>
<organism evidence="6 7">
    <name type="scientific">Duganella sacchari</name>
    <dbReference type="NCBI Taxonomy" id="551987"/>
    <lineage>
        <taxon>Bacteria</taxon>
        <taxon>Pseudomonadati</taxon>
        <taxon>Pseudomonadota</taxon>
        <taxon>Betaproteobacteria</taxon>
        <taxon>Burkholderiales</taxon>
        <taxon>Oxalobacteraceae</taxon>
        <taxon>Telluria group</taxon>
        <taxon>Duganella</taxon>
    </lineage>
</organism>
<sequence>MGSMMAFPAPAPPSARATVLVIDDQPLNIQTVYSMLSQQYEVLMATSGEAGIALCLAQQPDIVLLDLVMPEVDGMQVAARLKQDPRTAATPLIFITASTDAQEESACWQAGAVDFVSKPLNPLTLRHRVQVHLTLRRQADALQRLAYLDGLTGIPNRRYFDQQADTALALARRSGEPLTLMLGDVDFFKRYNDLYGHQAGDACLTQVAAALQAGLRRPGDFVARYGGEEFALLLPGLAQADALRLAQHLCQQVRALQLPHAAGTAAGVVSLSLGVACGDGHASVADLLARADAQLYLAKGAGRDRACLDAVAP</sequence>
<dbReference type="PROSITE" id="PS50110">
    <property type="entry name" value="RESPONSE_REGULATORY"/>
    <property type="match status" value="1"/>
</dbReference>
<dbReference type="AlphaFoldDB" id="A0A1M7KPK1"/>
<proteinExistence type="predicted"/>
<evidence type="ECO:0000256" key="1">
    <source>
        <dbReference type="ARBA" id="ARBA00012528"/>
    </source>
</evidence>
<gene>
    <name evidence="6" type="ORF">SAMN05192549_102196</name>
</gene>
<dbReference type="InterPro" id="IPR029787">
    <property type="entry name" value="Nucleotide_cyclase"/>
</dbReference>
<dbReference type="STRING" id="551987.SAMN05192549_102196"/>
<evidence type="ECO:0000259" key="5">
    <source>
        <dbReference type="PROSITE" id="PS50887"/>
    </source>
</evidence>
<dbReference type="Gene3D" id="3.40.50.2300">
    <property type="match status" value="1"/>
</dbReference>
<keyword evidence="7" id="KW-1185">Reference proteome</keyword>